<dbReference type="InterPro" id="IPR008925">
    <property type="entry name" value="aa_tRNA-synth_I_cd-bd_sf"/>
</dbReference>
<evidence type="ECO:0000259" key="10">
    <source>
        <dbReference type="Pfam" id="PF19269"/>
    </source>
</evidence>
<organism evidence="11 12">
    <name type="scientific">Phaeocystidibacter marisrubri</name>
    <dbReference type="NCBI Taxonomy" id="1577780"/>
    <lineage>
        <taxon>Bacteria</taxon>
        <taxon>Pseudomonadati</taxon>
        <taxon>Bacteroidota</taxon>
        <taxon>Flavobacteriia</taxon>
        <taxon>Flavobacteriales</taxon>
        <taxon>Phaeocystidibacteraceae</taxon>
        <taxon>Phaeocystidibacter</taxon>
    </lineage>
</organism>
<dbReference type="PANTHER" id="PTHR43311:SF2">
    <property type="entry name" value="GLUTAMATE--TRNA LIGASE, MITOCHONDRIAL-RELATED"/>
    <property type="match status" value="1"/>
</dbReference>
<dbReference type="GO" id="GO:0006424">
    <property type="term" value="P:glutamyl-tRNA aminoacylation"/>
    <property type="evidence" value="ECO:0007669"/>
    <property type="project" value="UniProtKB-UniRule"/>
</dbReference>
<feature type="short sequence motif" description="'HIGH' region" evidence="8">
    <location>
        <begin position="12"/>
        <end position="22"/>
    </location>
</feature>
<dbReference type="PRINTS" id="PR00987">
    <property type="entry name" value="TRNASYNTHGLU"/>
</dbReference>
<proteinExistence type="inferred from homology"/>
<feature type="domain" description="Glutamyl/glutaminyl-tRNA synthetase class Ib catalytic" evidence="9">
    <location>
        <begin position="6"/>
        <end position="348"/>
    </location>
</feature>
<protein>
    <recommendedName>
        <fullName evidence="8">Glutamate--tRNA ligase</fullName>
        <ecNumber evidence="8">6.1.1.17</ecNumber>
    </recommendedName>
    <alternativeName>
        <fullName evidence="8">Glutamyl-tRNA synthetase</fullName>
        <shortName evidence="8">GluRS</shortName>
    </alternativeName>
</protein>
<evidence type="ECO:0000313" key="11">
    <source>
        <dbReference type="EMBL" id="KAB2816474.1"/>
    </source>
</evidence>
<feature type="domain" description="Aminoacyl-tRNA synthetase class I anticodon-binding" evidence="10">
    <location>
        <begin position="361"/>
        <end position="503"/>
    </location>
</feature>
<dbReference type="InterPro" id="IPR045462">
    <property type="entry name" value="aa-tRNA-synth_I_cd-bd"/>
</dbReference>
<keyword evidence="4 8" id="KW-0547">Nucleotide-binding</keyword>
<dbReference type="EC" id="6.1.1.17" evidence="8"/>
<keyword evidence="5 8" id="KW-0067">ATP-binding</keyword>
<dbReference type="HAMAP" id="MF_00022">
    <property type="entry name" value="Glu_tRNA_synth_type1"/>
    <property type="match status" value="1"/>
</dbReference>
<dbReference type="Gene3D" id="1.10.10.350">
    <property type="match status" value="1"/>
</dbReference>
<dbReference type="InterPro" id="IPR020061">
    <property type="entry name" value="Glu_tRNA_lig_a-bdl"/>
</dbReference>
<evidence type="ECO:0000256" key="1">
    <source>
        <dbReference type="ARBA" id="ARBA00007894"/>
    </source>
</evidence>
<sequence>MSDTPVRVRFAPSPTGPLHMGGVRTALYNYLFAKKLGGTFVLRLEDTDQTRFVPGAEQYIVDSLKWCGISPDEGISVGGPHEPYRQSERKPMYRQYAEDLIAKDLAYYAFDTSEELEAVRERAKEAGNANFQYNHITRNSMKNSLTLPAEEVQRRLENGDPYTIRIKLPRNHEVKFEDMIRGWVSVDTANMDDKILLKADGMPTYHLANIVDDHTMEITHVIRGEEWLPSAPLHILMYEFFGWEAPKFAHLPLLLRPDGNGKLSKRDGDRLGFPVFPLRWENKETGETAMGYREQGFFPEAFINMLAFLGWNPGDNRELFTLEELVDTFTIAKVSKSGAKFDFEKAKWYNQQYLRKHTDAELADMLIPVLEAKGVAVPERSILERIIELVKERAVFVEDIYEEGHFLFHEPRGYDESSVKKKWKGEESAAIVRALIEAFDVEEFSSANLEAIFKAYLNDNGIGFGQAGPVLRISITGTMTGPSAFDMMEVLGKEETLRRMNKTLSDLA</sequence>
<dbReference type="CDD" id="cd00808">
    <property type="entry name" value="GluRS_core"/>
    <property type="match status" value="1"/>
</dbReference>
<dbReference type="FunFam" id="3.40.50.620:FF:000127">
    <property type="entry name" value="Glutamate--tRNA ligase"/>
    <property type="match status" value="1"/>
</dbReference>
<dbReference type="Gene3D" id="3.40.50.620">
    <property type="entry name" value="HUPs"/>
    <property type="match status" value="1"/>
</dbReference>
<evidence type="ECO:0000313" key="12">
    <source>
        <dbReference type="Proteomes" id="UP000484164"/>
    </source>
</evidence>
<evidence type="ECO:0000256" key="2">
    <source>
        <dbReference type="ARBA" id="ARBA00022490"/>
    </source>
</evidence>
<dbReference type="InterPro" id="IPR033910">
    <property type="entry name" value="GluRS_core"/>
</dbReference>
<dbReference type="InterPro" id="IPR000924">
    <property type="entry name" value="Glu/Gln-tRNA-synth"/>
</dbReference>
<gene>
    <name evidence="8" type="primary">gltX</name>
    <name evidence="11" type="ORF">F8C82_12395</name>
</gene>
<comment type="subcellular location">
    <subcellularLocation>
        <location evidence="8">Cytoplasm</location>
    </subcellularLocation>
</comment>
<dbReference type="EMBL" id="WBVQ01000002">
    <property type="protein sequence ID" value="KAB2816474.1"/>
    <property type="molecule type" value="Genomic_DNA"/>
</dbReference>
<keyword evidence="7 8" id="KW-0030">Aminoacyl-tRNA synthetase</keyword>
<dbReference type="InterPro" id="IPR014729">
    <property type="entry name" value="Rossmann-like_a/b/a_fold"/>
</dbReference>
<comment type="caution">
    <text evidence="11">The sequence shown here is derived from an EMBL/GenBank/DDBJ whole genome shotgun (WGS) entry which is preliminary data.</text>
</comment>
<feature type="short sequence motif" description="'KMSKS' region" evidence="8">
    <location>
        <begin position="262"/>
        <end position="266"/>
    </location>
</feature>
<dbReference type="Pfam" id="PF00749">
    <property type="entry name" value="tRNA-synt_1c"/>
    <property type="match status" value="1"/>
</dbReference>
<dbReference type="GO" id="GO:0005829">
    <property type="term" value="C:cytosol"/>
    <property type="evidence" value="ECO:0007669"/>
    <property type="project" value="TreeGrafter"/>
</dbReference>
<keyword evidence="12" id="KW-1185">Reference proteome</keyword>
<dbReference type="RefSeq" id="WP_151693901.1">
    <property type="nucleotide sequence ID" value="NZ_BMGX01000001.1"/>
</dbReference>
<dbReference type="InterPro" id="IPR001412">
    <property type="entry name" value="aa-tRNA-synth_I_CS"/>
</dbReference>
<evidence type="ECO:0000256" key="7">
    <source>
        <dbReference type="ARBA" id="ARBA00023146"/>
    </source>
</evidence>
<reference evidence="11 12" key="1">
    <citation type="submission" date="2019-10" db="EMBL/GenBank/DDBJ databases">
        <title>Genome sequence of Phaeocystidibacter marisrubri JCM30614 (type strain).</title>
        <authorList>
            <person name="Bowman J.P."/>
        </authorList>
    </citation>
    <scope>NUCLEOTIDE SEQUENCE [LARGE SCALE GENOMIC DNA]</scope>
    <source>
        <strain evidence="11 12">JCM 30614</strain>
    </source>
</reference>
<dbReference type="GO" id="GO:0000049">
    <property type="term" value="F:tRNA binding"/>
    <property type="evidence" value="ECO:0007669"/>
    <property type="project" value="InterPro"/>
</dbReference>
<comment type="similarity">
    <text evidence="1 8">Belongs to the class-I aminoacyl-tRNA synthetase family. Glutamate--tRNA ligase type 1 subfamily.</text>
</comment>
<dbReference type="InterPro" id="IPR004527">
    <property type="entry name" value="Glu-tRNA-ligase_bac/mito"/>
</dbReference>
<dbReference type="SUPFAM" id="SSF52374">
    <property type="entry name" value="Nucleotidylyl transferase"/>
    <property type="match status" value="1"/>
</dbReference>
<evidence type="ECO:0000256" key="3">
    <source>
        <dbReference type="ARBA" id="ARBA00022598"/>
    </source>
</evidence>
<dbReference type="PANTHER" id="PTHR43311">
    <property type="entry name" value="GLUTAMATE--TRNA LIGASE"/>
    <property type="match status" value="1"/>
</dbReference>
<comment type="subunit">
    <text evidence="8">Monomer.</text>
</comment>
<evidence type="ECO:0000256" key="5">
    <source>
        <dbReference type="ARBA" id="ARBA00022840"/>
    </source>
</evidence>
<dbReference type="GO" id="GO:0008270">
    <property type="term" value="F:zinc ion binding"/>
    <property type="evidence" value="ECO:0007669"/>
    <property type="project" value="InterPro"/>
</dbReference>
<comment type="catalytic activity">
    <reaction evidence="8">
        <text>tRNA(Glu) + L-glutamate + ATP = L-glutamyl-tRNA(Glu) + AMP + diphosphate</text>
        <dbReference type="Rhea" id="RHEA:23540"/>
        <dbReference type="Rhea" id="RHEA-COMP:9663"/>
        <dbReference type="Rhea" id="RHEA-COMP:9680"/>
        <dbReference type="ChEBI" id="CHEBI:29985"/>
        <dbReference type="ChEBI" id="CHEBI:30616"/>
        <dbReference type="ChEBI" id="CHEBI:33019"/>
        <dbReference type="ChEBI" id="CHEBI:78442"/>
        <dbReference type="ChEBI" id="CHEBI:78520"/>
        <dbReference type="ChEBI" id="CHEBI:456215"/>
        <dbReference type="EC" id="6.1.1.17"/>
    </reaction>
</comment>
<feature type="binding site" evidence="8">
    <location>
        <position position="265"/>
    </location>
    <ligand>
        <name>ATP</name>
        <dbReference type="ChEBI" id="CHEBI:30616"/>
    </ligand>
</feature>
<dbReference type="Gene3D" id="1.10.1160.10">
    <property type="entry name" value="Glutamyl-trna Synthetase, Domain 2"/>
    <property type="match status" value="1"/>
</dbReference>
<dbReference type="GO" id="GO:0004818">
    <property type="term" value="F:glutamate-tRNA ligase activity"/>
    <property type="evidence" value="ECO:0007669"/>
    <property type="project" value="UniProtKB-UniRule"/>
</dbReference>
<evidence type="ECO:0000259" key="9">
    <source>
        <dbReference type="Pfam" id="PF00749"/>
    </source>
</evidence>
<dbReference type="InterPro" id="IPR020751">
    <property type="entry name" value="aa-tRNA-synth_I_codon-bd_sub2"/>
</dbReference>
<dbReference type="Proteomes" id="UP000484164">
    <property type="component" value="Unassembled WGS sequence"/>
</dbReference>
<dbReference type="OrthoDB" id="9807503at2"/>
<dbReference type="SUPFAM" id="SSF48163">
    <property type="entry name" value="An anticodon-binding domain of class I aminoacyl-tRNA synthetases"/>
    <property type="match status" value="1"/>
</dbReference>
<keyword evidence="2 8" id="KW-0963">Cytoplasm</keyword>
<dbReference type="AlphaFoldDB" id="A0A6L3ZGK9"/>
<dbReference type="GO" id="GO:0005524">
    <property type="term" value="F:ATP binding"/>
    <property type="evidence" value="ECO:0007669"/>
    <property type="project" value="UniProtKB-UniRule"/>
</dbReference>
<dbReference type="InterPro" id="IPR049940">
    <property type="entry name" value="GluQ/Sye"/>
</dbReference>
<keyword evidence="3 8" id="KW-0436">Ligase</keyword>
<accession>A0A6L3ZGK9</accession>
<evidence type="ECO:0000256" key="4">
    <source>
        <dbReference type="ARBA" id="ARBA00022741"/>
    </source>
</evidence>
<dbReference type="PROSITE" id="PS00178">
    <property type="entry name" value="AA_TRNA_LIGASE_I"/>
    <property type="match status" value="1"/>
</dbReference>
<evidence type="ECO:0000256" key="8">
    <source>
        <dbReference type="HAMAP-Rule" id="MF_00022"/>
    </source>
</evidence>
<keyword evidence="6 8" id="KW-0648">Protein biosynthesis</keyword>
<evidence type="ECO:0000256" key="6">
    <source>
        <dbReference type="ARBA" id="ARBA00022917"/>
    </source>
</evidence>
<dbReference type="Pfam" id="PF19269">
    <property type="entry name" value="Anticodon_2"/>
    <property type="match status" value="1"/>
</dbReference>
<comment type="function">
    <text evidence="8">Catalyzes the attachment of glutamate to tRNA(Glu) in a two-step reaction: glutamate is first activated by ATP to form Glu-AMP and then transferred to the acceptor end of tRNA(Glu).</text>
</comment>
<dbReference type="InterPro" id="IPR020058">
    <property type="entry name" value="Glu/Gln-tRNA-synth_Ib_cat-dom"/>
</dbReference>
<dbReference type="Gene3D" id="3.90.800.10">
    <property type="entry name" value="Glutamyl-tRNA Synthetase, Domain 3"/>
    <property type="match status" value="1"/>
</dbReference>
<comment type="caution">
    <text evidence="8">Lacks conserved residue(s) required for the propagation of feature annotation.</text>
</comment>
<name>A0A6L3ZGK9_9FLAO</name>
<dbReference type="NCBIfam" id="TIGR00464">
    <property type="entry name" value="gltX_bact"/>
    <property type="match status" value="1"/>
</dbReference>